<dbReference type="AlphaFoldDB" id="A0A193C1A9"/>
<evidence type="ECO:0000313" key="2">
    <source>
        <dbReference type="Proteomes" id="UP000093695"/>
    </source>
</evidence>
<dbReference type="Proteomes" id="UP000093695">
    <property type="component" value="Chromosome"/>
</dbReference>
<protein>
    <submittedName>
        <fullName evidence="1">Uncharacterized protein</fullName>
    </submittedName>
</protein>
<proteinExistence type="predicted"/>
<organism evidence="1 2">
    <name type="scientific">Amycolatopsis orientalis</name>
    <name type="common">Nocardia orientalis</name>
    <dbReference type="NCBI Taxonomy" id="31958"/>
    <lineage>
        <taxon>Bacteria</taxon>
        <taxon>Bacillati</taxon>
        <taxon>Actinomycetota</taxon>
        <taxon>Actinomycetes</taxon>
        <taxon>Pseudonocardiales</taxon>
        <taxon>Pseudonocardiaceae</taxon>
        <taxon>Amycolatopsis</taxon>
    </lineage>
</organism>
<sequence length="212" mass="22925">MAYAGSRTMNVGTWLLPEDEGAFDLALHDTFPDAGWQCSQPGPLGLHPLHLHCSLANAMACGSRGVQAFLHLPIGASLPSTVTLADGVPLPDGPPIAAIMQLLRSTRRHDPGGTYCDHDARYRHPEGGPYFDAGRLATRWFVDEVGDSTHQVLLRQTRAVRSALTATTRPARIKDQNGRRLTGYRIGPAAQAMVETRGILLGRAGLQRFQLG</sequence>
<dbReference type="EMBL" id="CP016174">
    <property type="protein sequence ID" value="ANN18209.1"/>
    <property type="molecule type" value="Genomic_DNA"/>
</dbReference>
<name>A0A193C1A9_AMYOR</name>
<evidence type="ECO:0000313" key="1">
    <source>
        <dbReference type="EMBL" id="ANN18209.1"/>
    </source>
</evidence>
<gene>
    <name evidence="1" type="ORF">SD37_22915</name>
</gene>
<dbReference type="KEGG" id="aori:SD37_22915"/>
<accession>A0A193C1A9</accession>
<reference evidence="1 2" key="1">
    <citation type="journal article" date="2015" name="Genome Announc.">
        <title>Draft Genome Sequence of Norvancomycin-Producing Strain Amycolatopsis orientalis CPCC200066.</title>
        <authorList>
            <person name="Lei X."/>
            <person name="Yuan F."/>
            <person name="Shi Y."/>
            <person name="Li X."/>
            <person name="Wang L."/>
            <person name="Hong B."/>
        </authorList>
    </citation>
    <scope>NUCLEOTIDE SEQUENCE [LARGE SCALE GENOMIC DNA]</scope>
    <source>
        <strain evidence="1 2">B-37</strain>
    </source>
</reference>
<dbReference type="RefSeq" id="WP_044854962.1">
    <property type="nucleotide sequence ID" value="NZ_CP016174.1"/>
</dbReference>
<keyword evidence="2" id="KW-1185">Reference proteome</keyword>